<reference evidence="2 3" key="1">
    <citation type="submission" date="2009-07" db="EMBL/GenBank/DDBJ databases">
        <title>Complete sequence of Pectobacterium carotovorum subsp. carotovorum PC1.</title>
        <authorList>
            <consortium name="US DOE Joint Genome Institute"/>
            <person name="Lucas S."/>
            <person name="Copeland A."/>
            <person name="Lapidus A."/>
            <person name="Glavina del Rio T."/>
            <person name="Tice H."/>
            <person name="Bruce D."/>
            <person name="Goodwin L."/>
            <person name="Pitluck S."/>
            <person name="Munk A.C."/>
            <person name="Brettin T."/>
            <person name="Detter J.C."/>
            <person name="Han C."/>
            <person name="Tapia R."/>
            <person name="Larimer F."/>
            <person name="Land M."/>
            <person name="Hauser L."/>
            <person name="Kyrpides N."/>
            <person name="Mikhailova N."/>
            <person name="Balakrishnan V."/>
            <person name="Glasner J."/>
            <person name="Perna N.T."/>
        </authorList>
    </citation>
    <scope>NUCLEOTIDE SEQUENCE [LARGE SCALE GENOMIC DNA]</scope>
    <source>
        <strain evidence="2 3">PC1</strain>
    </source>
</reference>
<evidence type="ECO:0000313" key="2">
    <source>
        <dbReference type="EMBL" id="ACT13286.1"/>
    </source>
</evidence>
<name>C6DJ16_PECCP</name>
<evidence type="ECO:0000256" key="1">
    <source>
        <dbReference type="SAM" id="MobiDB-lite"/>
    </source>
</evidence>
<dbReference type="OrthoDB" id="6896287at2"/>
<dbReference type="Proteomes" id="UP000002736">
    <property type="component" value="Chromosome"/>
</dbReference>
<accession>C6DJ16</accession>
<sequence length="263" mass="30104">MKENELQTAIMSSLQDYCSRNEIGYQHMSFYNNQQGDTLNKLCADFVFTLSCCHFYMAEVKVLDSSGELNSWDDEQFIANCYFEEYGFPIRYFYNEANVSYLSRPQPKNYAELVMEEIKMSRPSLLDSKRPLVNNHLYIKDLFNTHGATGERNIGAILTALGENYLKTNGMIAIAYGNNGMLYADILTPQIATDISETLRKYAKNKNITNNLKGIISNYFSGESDLIQAMNDPQRNFPIKFSSNNKKDNHQKNNDKGSNSPRM</sequence>
<proteinExistence type="predicted"/>
<dbReference type="RefSeq" id="WP_015840473.1">
    <property type="nucleotide sequence ID" value="NC_012917.1"/>
</dbReference>
<dbReference type="HOGENOM" id="CLU_1151061_0_0_6"/>
<gene>
    <name evidence="2" type="ordered locus">PC1_2248</name>
</gene>
<evidence type="ECO:0000313" key="3">
    <source>
        <dbReference type="Proteomes" id="UP000002736"/>
    </source>
</evidence>
<feature type="compositionally biased region" description="Basic and acidic residues" evidence="1">
    <location>
        <begin position="245"/>
        <end position="255"/>
    </location>
</feature>
<organism evidence="2 3">
    <name type="scientific">Pectobacterium carotovorum subsp. carotovorum (strain PC1)</name>
    <dbReference type="NCBI Taxonomy" id="561230"/>
    <lineage>
        <taxon>Bacteria</taxon>
        <taxon>Pseudomonadati</taxon>
        <taxon>Pseudomonadota</taxon>
        <taxon>Gammaproteobacteria</taxon>
        <taxon>Enterobacterales</taxon>
        <taxon>Pectobacteriaceae</taxon>
        <taxon>Pectobacterium</taxon>
    </lineage>
</organism>
<protein>
    <submittedName>
        <fullName evidence="2">Uncharacterized protein</fullName>
    </submittedName>
</protein>
<dbReference type="EMBL" id="CP001657">
    <property type="protein sequence ID" value="ACT13286.1"/>
    <property type="molecule type" value="Genomic_DNA"/>
</dbReference>
<feature type="region of interest" description="Disordered" evidence="1">
    <location>
        <begin position="237"/>
        <end position="263"/>
    </location>
</feature>
<dbReference type="KEGG" id="pct:PC1_2248"/>
<dbReference type="AlphaFoldDB" id="C6DJ16"/>